<evidence type="ECO:0000256" key="1">
    <source>
        <dbReference type="ARBA" id="ARBA00004613"/>
    </source>
</evidence>
<evidence type="ECO:0000256" key="3">
    <source>
        <dbReference type="ARBA" id="ARBA00022514"/>
    </source>
</evidence>
<dbReference type="GO" id="GO:0005125">
    <property type="term" value="F:cytokine activity"/>
    <property type="evidence" value="ECO:0007669"/>
    <property type="project" value="UniProtKB-KW"/>
</dbReference>
<organism evidence="9 10">
    <name type="scientific">Cyclopterus lumpus</name>
    <name type="common">Lumpsucker</name>
    <dbReference type="NCBI Taxonomy" id="8103"/>
    <lineage>
        <taxon>Eukaryota</taxon>
        <taxon>Metazoa</taxon>
        <taxon>Chordata</taxon>
        <taxon>Craniata</taxon>
        <taxon>Vertebrata</taxon>
        <taxon>Euteleostomi</taxon>
        <taxon>Actinopterygii</taxon>
        <taxon>Neopterygii</taxon>
        <taxon>Teleostei</taxon>
        <taxon>Neoteleostei</taxon>
        <taxon>Acanthomorphata</taxon>
        <taxon>Eupercaria</taxon>
        <taxon>Perciformes</taxon>
        <taxon>Cottioidei</taxon>
        <taxon>Cottales</taxon>
        <taxon>Cyclopteridae</taxon>
        <taxon>Cyclopterus</taxon>
    </lineage>
</organism>
<evidence type="ECO:0000256" key="8">
    <source>
        <dbReference type="SAM" id="SignalP"/>
    </source>
</evidence>
<keyword evidence="3" id="KW-0202">Cytokine</keyword>
<accession>A0A8C2ZD69</accession>
<evidence type="ECO:0000256" key="5">
    <source>
        <dbReference type="ARBA" id="ARBA00022729"/>
    </source>
</evidence>
<evidence type="ECO:0000313" key="9">
    <source>
        <dbReference type="Ensembl" id="ENSCLMP00005025574.1"/>
    </source>
</evidence>
<evidence type="ECO:0000313" key="10">
    <source>
        <dbReference type="Proteomes" id="UP000694565"/>
    </source>
</evidence>
<evidence type="ECO:0000256" key="4">
    <source>
        <dbReference type="ARBA" id="ARBA00022525"/>
    </source>
</evidence>
<dbReference type="Ensembl" id="ENSCLMT00005026723.1">
    <property type="protein sequence ID" value="ENSCLMP00005025574.1"/>
    <property type="gene ID" value="ENSCLMG00005012533.1"/>
</dbReference>
<sequence length="183" mass="21228">MLRRMLLVFVSLSVFSSASSLSCRWMHHKFRQHSNNSLDLIERMAHTSTNTTEDAEVSFPHNLYNQASEASAEDKLRFTVQILEEMAALFEEDHSNASWEENTVDHFLIVVTQQADGLHSCVSRDHLIHGHKKKNKKLHMYFKRLSHILEQMGHSAESWELIRKEMKTHLMRADQLASSLLTN</sequence>
<evidence type="ECO:0000256" key="2">
    <source>
        <dbReference type="ARBA" id="ARBA00011033"/>
    </source>
</evidence>
<dbReference type="GO" id="GO:0005615">
    <property type="term" value="C:extracellular space"/>
    <property type="evidence" value="ECO:0007669"/>
    <property type="project" value="UniProtKB-KW"/>
</dbReference>
<dbReference type="Proteomes" id="UP000694565">
    <property type="component" value="Unplaced"/>
</dbReference>
<dbReference type="PANTHER" id="PTHR11691:SF73">
    <property type="entry name" value="INTERFERON BETA"/>
    <property type="match status" value="1"/>
</dbReference>
<keyword evidence="5 8" id="KW-0732">Signal</keyword>
<protein>
    <submittedName>
        <fullName evidence="9">Uncharacterized protein</fullName>
    </submittedName>
</protein>
<keyword evidence="10" id="KW-1185">Reference proteome</keyword>
<evidence type="ECO:0000256" key="6">
    <source>
        <dbReference type="ARBA" id="ARBA00023118"/>
    </source>
</evidence>
<evidence type="ECO:0000256" key="7">
    <source>
        <dbReference type="ARBA" id="ARBA00023157"/>
    </source>
</evidence>
<dbReference type="GO" id="GO:0051607">
    <property type="term" value="P:defense response to virus"/>
    <property type="evidence" value="ECO:0007669"/>
    <property type="project" value="UniProtKB-KW"/>
</dbReference>
<feature type="signal peptide" evidence="8">
    <location>
        <begin position="1"/>
        <end position="20"/>
    </location>
</feature>
<comment type="subcellular location">
    <subcellularLocation>
        <location evidence="1">Secreted</location>
    </subcellularLocation>
</comment>
<dbReference type="Ensembl" id="ENSCLMT00005026784.1">
    <property type="protein sequence ID" value="ENSCLMP00005025633.1"/>
    <property type="gene ID" value="ENSCLMG00005012562.1"/>
</dbReference>
<dbReference type="GO" id="GO:0006955">
    <property type="term" value="P:immune response"/>
    <property type="evidence" value="ECO:0007669"/>
    <property type="project" value="UniProtKB-ARBA"/>
</dbReference>
<dbReference type="Gene3D" id="1.20.1250.10">
    <property type="match status" value="1"/>
</dbReference>
<feature type="chain" id="PRO_5044679529" evidence="8">
    <location>
        <begin position="21"/>
        <end position="183"/>
    </location>
</feature>
<dbReference type="Pfam" id="PF00143">
    <property type="entry name" value="Interferon"/>
    <property type="match status" value="1"/>
</dbReference>
<dbReference type="AlphaFoldDB" id="A0A8C2ZD69"/>
<keyword evidence="7" id="KW-1015">Disulfide bond</keyword>
<dbReference type="GO" id="GO:0005126">
    <property type="term" value="F:cytokine receptor binding"/>
    <property type="evidence" value="ECO:0007669"/>
    <property type="project" value="InterPro"/>
</dbReference>
<dbReference type="SUPFAM" id="SSF47266">
    <property type="entry name" value="4-helical cytokines"/>
    <property type="match status" value="1"/>
</dbReference>
<dbReference type="PROSITE" id="PS51257">
    <property type="entry name" value="PROKAR_LIPOPROTEIN"/>
    <property type="match status" value="1"/>
</dbReference>
<dbReference type="PANTHER" id="PTHR11691">
    <property type="entry name" value="TYPE I INTERFERON"/>
    <property type="match status" value="1"/>
</dbReference>
<keyword evidence="6" id="KW-0051">Antiviral defense</keyword>
<dbReference type="GO" id="GO:0043330">
    <property type="term" value="P:response to exogenous dsRNA"/>
    <property type="evidence" value="ECO:0007669"/>
    <property type="project" value="TreeGrafter"/>
</dbReference>
<name>A0A8C2ZD69_CYCLU</name>
<proteinExistence type="inferred from homology"/>
<keyword evidence="4" id="KW-0964">Secreted</keyword>
<dbReference type="GeneTree" id="ENSGT00510000050089"/>
<dbReference type="InterPro" id="IPR009079">
    <property type="entry name" value="4_helix_cytokine-like_core"/>
</dbReference>
<comment type="similarity">
    <text evidence="2">Belongs to the alpha/beta interferon family.</text>
</comment>
<gene>
    <name evidence="9" type="primary">ifnphi4</name>
</gene>
<reference evidence="9" key="1">
    <citation type="submission" date="2025-05" db="UniProtKB">
        <authorList>
            <consortium name="Ensembl"/>
        </authorList>
    </citation>
    <scope>IDENTIFICATION</scope>
</reference>
<dbReference type="InterPro" id="IPR000471">
    <property type="entry name" value="Interferon_alpha/beta/delta"/>
</dbReference>